<dbReference type="InterPro" id="IPR025558">
    <property type="entry name" value="DUF4283"/>
</dbReference>
<feature type="compositionally biased region" description="Basic and acidic residues" evidence="2">
    <location>
        <begin position="293"/>
        <end position="306"/>
    </location>
</feature>
<dbReference type="PROSITE" id="PS50158">
    <property type="entry name" value="ZF_CCHC"/>
    <property type="match status" value="1"/>
</dbReference>
<evidence type="ECO:0000256" key="1">
    <source>
        <dbReference type="PROSITE-ProRule" id="PRU00047"/>
    </source>
</evidence>
<reference evidence="4 5" key="1">
    <citation type="submission" date="2024-01" db="EMBL/GenBank/DDBJ databases">
        <title>A telomere-to-telomere, gap-free genome of sweet tea (Lithocarpus litseifolius).</title>
        <authorList>
            <person name="Zhou J."/>
        </authorList>
    </citation>
    <scope>NUCLEOTIDE SEQUENCE [LARGE SCALE GENOMIC DNA]</scope>
    <source>
        <strain evidence="4">Zhou-2022a</strain>
        <tissue evidence="4">Leaf</tissue>
    </source>
</reference>
<dbReference type="InterPro" id="IPR002156">
    <property type="entry name" value="RNaseH_domain"/>
</dbReference>
<dbReference type="SUPFAM" id="SSF53098">
    <property type="entry name" value="Ribonuclease H-like"/>
    <property type="match status" value="1"/>
</dbReference>
<feature type="region of interest" description="Disordered" evidence="2">
    <location>
        <begin position="264"/>
        <end position="306"/>
    </location>
</feature>
<dbReference type="EMBL" id="JAZDWU010000006">
    <property type="protein sequence ID" value="KAK9999132.1"/>
    <property type="molecule type" value="Genomic_DNA"/>
</dbReference>
<keyword evidence="1" id="KW-0862">Zinc</keyword>
<keyword evidence="5" id="KW-1185">Reference proteome</keyword>
<dbReference type="AlphaFoldDB" id="A0AAW2CLN7"/>
<dbReference type="GO" id="GO:0004523">
    <property type="term" value="F:RNA-DNA hybrid ribonuclease activity"/>
    <property type="evidence" value="ECO:0007669"/>
    <property type="project" value="InterPro"/>
</dbReference>
<name>A0AAW2CLN7_9ROSI</name>
<evidence type="ECO:0000313" key="5">
    <source>
        <dbReference type="Proteomes" id="UP001459277"/>
    </source>
</evidence>
<dbReference type="Pfam" id="PF14111">
    <property type="entry name" value="DUF4283"/>
    <property type="match status" value="1"/>
</dbReference>
<evidence type="ECO:0000259" key="3">
    <source>
        <dbReference type="PROSITE" id="PS50158"/>
    </source>
</evidence>
<dbReference type="GO" id="GO:0003676">
    <property type="term" value="F:nucleic acid binding"/>
    <property type="evidence" value="ECO:0007669"/>
    <property type="project" value="InterPro"/>
</dbReference>
<dbReference type="GO" id="GO:0008270">
    <property type="term" value="F:zinc ion binding"/>
    <property type="evidence" value="ECO:0007669"/>
    <property type="project" value="UniProtKB-KW"/>
</dbReference>
<evidence type="ECO:0000313" key="4">
    <source>
        <dbReference type="EMBL" id="KAK9999132.1"/>
    </source>
</evidence>
<keyword evidence="1" id="KW-0479">Metal-binding</keyword>
<dbReference type="CDD" id="cd06222">
    <property type="entry name" value="RNase_H_like"/>
    <property type="match status" value="1"/>
</dbReference>
<accession>A0AAW2CLN7</accession>
<dbReference type="InterPro" id="IPR044730">
    <property type="entry name" value="RNase_H-like_dom_plant"/>
</dbReference>
<evidence type="ECO:0000256" key="2">
    <source>
        <dbReference type="SAM" id="MobiDB-lite"/>
    </source>
</evidence>
<sequence length="679" mass="77143">METLVKKWGNMSLDDREGGEVQLKATESSKTVTLAAKFLTKRALSTEAVIRTFNPIWRPKNGFKVRNVGNHIILFIFDNEKEMEKILEGEPWSFDKNLVMIKRYDYSIPVQDLVFDQVSLWVQVHDIPIKYLSREIAEKLCEAAGIVSKEPNLVEVDRGNVMRIRIRVDTTLPLCRGRVYTLDNGSKGWASFKYERLPNICYWCGRLDHFDRDCDRWIQSSGTLTKEDQEYGSWLHAAPLPVFNNSLVVVPSYYEARKKEIDTRRDWRERSNRSEQRSSDTTTRKAAQGGDPMEDRSSEVNEPIMREEDVMDVTQLRAATGEISESLQLEKEAKNIGDYHEKKINEIDSDLMKFELKKKSNNGYAINEETVVNLEGETEEYSDVYNLSQRGLEACEKSMGQNSHVTEVVEKPRHQVTHVLGNTQAATVSSSPTWKRIVRKEANITRVATPVKTLKRSGADCFDSELPRKKKQSRRNKLHFNEQHLPPERILTAAEALLADFHGNPVCRTVDKPARTPRWAPPAIGSYKVNYDGAYFMDEDKAGVGVVVRNDVGQFMGSMAEKIDMPATVEVLEAMAARRAMIFMEELGLRHAVFEGDSELVVKALVGNCSDRSSIGHIVKDCKSLRGLFQTCSFSHVRRQGNGVAHALARRARKSSPLTVWMESVPPDITYLVYVDVTP</sequence>
<dbReference type="InterPro" id="IPR012337">
    <property type="entry name" value="RNaseH-like_sf"/>
</dbReference>
<proteinExistence type="predicted"/>
<protein>
    <recommendedName>
        <fullName evidence="3">CCHC-type domain-containing protein</fullName>
    </recommendedName>
</protein>
<dbReference type="Gene3D" id="3.30.420.10">
    <property type="entry name" value="Ribonuclease H-like superfamily/Ribonuclease H"/>
    <property type="match status" value="1"/>
</dbReference>
<feature type="domain" description="CCHC-type" evidence="3">
    <location>
        <begin position="201"/>
        <end position="214"/>
    </location>
</feature>
<dbReference type="InterPro" id="IPR036397">
    <property type="entry name" value="RNaseH_sf"/>
</dbReference>
<dbReference type="InterPro" id="IPR052929">
    <property type="entry name" value="RNase_H-like_EbsB-rel"/>
</dbReference>
<dbReference type="InterPro" id="IPR025836">
    <property type="entry name" value="Zn_knuckle_CX2CX4HX4C"/>
</dbReference>
<dbReference type="Pfam" id="PF13456">
    <property type="entry name" value="RVT_3"/>
    <property type="match status" value="1"/>
</dbReference>
<comment type="caution">
    <text evidence="4">The sequence shown here is derived from an EMBL/GenBank/DDBJ whole genome shotgun (WGS) entry which is preliminary data.</text>
</comment>
<dbReference type="PANTHER" id="PTHR47074:SF48">
    <property type="entry name" value="POLYNUCLEOTIDYL TRANSFERASE, RIBONUCLEASE H-LIKE SUPERFAMILY PROTEIN"/>
    <property type="match status" value="1"/>
</dbReference>
<feature type="compositionally biased region" description="Basic and acidic residues" evidence="2">
    <location>
        <begin position="264"/>
        <end position="278"/>
    </location>
</feature>
<dbReference type="Proteomes" id="UP001459277">
    <property type="component" value="Unassembled WGS sequence"/>
</dbReference>
<organism evidence="4 5">
    <name type="scientific">Lithocarpus litseifolius</name>
    <dbReference type="NCBI Taxonomy" id="425828"/>
    <lineage>
        <taxon>Eukaryota</taxon>
        <taxon>Viridiplantae</taxon>
        <taxon>Streptophyta</taxon>
        <taxon>Embryophyta</taxon>
        <taxon>Tracheophyta</taxon>
        <taxon>Spermatophyta</taxon>
        <taxon>Magnoliopsida</taxon>
        <taxon>eudicotyledons</taxon>
        <taxon>Gunneridae</taxon>
        <taxon>Pentapetalae</taxon>
        <taxon>rosids</taxon>
        <taxon>fabids</taxon>
        <taxon>Fagales</taxon>
        <taxon>Fagaceae</taxon>
        <taxon>Lithocarpus</taxon>
    </lineage>
</organism>
<dbReference type="InterPro" id="IPR001878">
    <property type="entry name" value="Znf_CCHC"/>
</dbReference>
<dbReference type="Pfam" id="PF14392">
    <property type="entry name" value="zf-CCHC_4"/>
    <property type="match status" value="1"/>
</dbReference>
<dbReference type="PANTHER" id="PTHR47074">
    <property type="entry name" value="BNAC02G40300D PROTEIN"/>
    <property type="match status" value="1"/>
</dbReference>
<gene>
    <name evidence="4" type="ORF">SO802_018735</name>
</gene>
<keyword evidence="1" id="KW-0863">Zinc-finger</keyword>